<evidence type="ECO:0000313" key="5">
    <source>
        <dbReference type="Proteomes" id="UP000000537"/>
    </source>
</evidence>
<reference evidence="4 5" key="2">
    <citation type="journal article" date="2008" name="BMC Genomics">
        <title>Comparative genomics-based investigation of resequencing targets in Vibrio fischeri: focus on point miscalls and artefactual expansions.</title>
        <authorList>
            <person name="Mandel M.J."/>
            <person name="Stabb E.V."/>
            <person name="Ruby E.G."/>
        </authorList>
    </citation>
    <scope>NUCLEOTIDE SEQUENCE [LARGE SCALE GENOMIC DNA]</scope>
    <source>
        <strain evidence="5">ATCC 700601 / ES114</strain>
    </source>
</reference>
<evidence type="ECO:0000256" key="1">
    <source>
        <dbReference type="ARBA" id="ARBA00005125"/>
    </source>
</evidence>
<dbReference type="InterPro" id="IPR001509">
    <property type="entry name" value="Epimerase_deHydtase"/>
</dbReference>
<dbReference type="Gene3D" id="3.40.50.720">
    <property type="entry name" value="NAD(P)-binding Rossmann-like Domain"/>
    <property type="match status" value="1"/>
</dbReference>
<evidence type="ECO:0000259" key="3">
    <source>
        <dbReference type="Pfam" id="PF01370"/>
    </source>
</evidence>
<comment type="similarity">
    <text evidence="2">Belongs to the NAD(P)-dependent epimerase/dehydratase family.</text>
</comment>
<comment type="pathway">
    <text evidence="1">Bacterial outer membrane biogenesis; LPS O-antigen biosynthesis.</text>
</comment>
<dbReference type="OrthoDB" id="9803111at2"/>
<name>Q5E8G5_ALIF1</name>
<feature type="domain" description="NAD-dependent epimerase/dehydratase" evidence="3">
    <location>
        <begin position="31"/>
        <end position="272"/>
    </location>
</feature>
<dbReference type="KEGG" id="vfi:VF_0186"/>
<gene>
    <name evidence="4" type="ordered locus">VF_0186</name>
</gene>
<accession>Q5E8G5</accession>
<dbReference type="eggNOG" id="COG0451">
    <property type="taxonomic scope" value="Bacteria"/>
</dbReference>
<dbReference type="EC" id="4.2.1.46" evidence="4"/>
<dbReference type="STRING" id="312309.VF_0186"/>
<keyword evidence="5" id="KW-1185">Reference proteome</keyword>
<sequence>MSNILMINKNDLELISDKVESSFGLFKNKNIFITGGTGFFGKWLLEAILYLNLKRNLNITVTLLSRDPERFKNNYPHLCSSDNISFIKGDVRDFPFPNEYFNYIIHAATEASSTLNKENPSLMRSTIMDGAKHICNFANTVKCERLLYTSSGAAYGPQPPNMKAMSEDFIINPNFNVNDAYSSAKLESEDFFKNNLKCQIIVARCFAFSGPYLPLDGSYAFGNFIRDALDGKNISLNGDGTAVRSYLYAADLVIWLMKALVIGQDRTIYNIGSPDPITTLKLAEKICDASGNNSSVNVLNKSSDSGNIYIPCTLKSQSDLDVEVYTSIDESILKTLKFYR</sequence>
<dbReference type="EMBL" id="CP000020">
    <property type="protein sequence ID" value="AAW84681.1"/>
    <property type="molecule type" value="Genomic_DNA"/>
</dbReference>
<dbReference type="HOGENOM" id="CLU_007383_4_0_6"/>
<dbReference type="GO" id="GO:0008460">
    <property type="term" value="F:dTDP-glucose 4,6-dehydratase activity"/>
    <property type="evidence" value="ECO:0007669"/>
    <property type="project" value="UniProtKB-EC"/>
</dbReference>
<organism evidence="4 5">
    <name type="scientific">Aliivibrio fischeri (strain ATCC 700601 / ES114)</name>
    <name type="common">Vibrio fischeri</name>
    <dbReference type="NCBI Taxonomy" id="312309"/>
    <lineage>
        <taxon>Bacteria</taxon>
        <taxon>Pseudomonadati</taxon>
        <taxon>Pseudomonadota</taxon>
        <taxon>Gammaproteobacteria</taxon>
        <taxon>Vibrionales</taxon>
        <taxon>Vibrionaceae</taxon>
        <taxon>Aliivibrio</taxon>
    </lineage>
</organism>
<evidence type="ECO:0000313" key="4">
    <source>
        <dbReference type="EMBL" id="AAW84681.1"/>
    </source>
</evidence>
<dbReference type="PATRIC" id="fig|312309.11.peg.184"/>
<dbReference type="SUPFAM" id="SSF51735">
    <property type="entry name" value="NAD(P)-binding Rossmann-fold domains"/>
    <property type="match status" value="1"/>
</dbReference>
<keyword evidence="4" id="KW-0456">Lyase</keyword>
<dbReference type="EnsemblBacteria" id="AAW84681">
    <property type="protein sequence ID" value="AAW84681"/>
    <property type="gene ID" value="VF_0186"/>
</dbReference>
<dbReference type="Pfam" id="PF01370">
    <property type="entry name" value="Epimerase"/>
    <property type="match status" value="1"/>
</dbReference>
<dbReference type="SMR" id="Q5E8G5"/>
<reference evidence="4 5" key="1">
    <citation type="journal article" date="2005" name="Proc. Natl. Acad. Sci. U.S.A.">
        <title>Complete genome sequence of Vibrio fischeri: a symbiotic bacterium with pathogenic congeners.</title>
        <authorList>
            <person name="Ruby E.G."/>
            <person name="Urbanowski M."/>
            <person name="Campbell J."/>
            <person name="Dunn A."/>
            <person name="Faini M."/>
            <person name="Gunsalus R."/>
            <person name="Lostroh P."/>
            <person name="Lupp C."/>
            <person name="McCann J."/>
            <person name="Millikan D."/>
            <person name="Schaefer A."/>
            <person name="Stabb E."/>
            <person name="Stevens A."/>
            <person name="Visick K."/>
            <person name="Whistler C."/>
            <person name="Greenberg E.P."/>
        </authorList>
    </citation>
    <scope>NUCLEOTIDE SEQUENCE [LARGE SCALE GENOMIC DNA]</scope>
    <source>
        <strain evidence="5">ATCC 700601 / ES114</strain>
    </source>
</reference>
<dbReference type="InterPro" id="IPR036291">
    <property type="entry name" value="NAD(P)-bd_dom_sf"/>
</dbReference>
<dbReference type="Proteomes" id="UP000000537">
    <property type="component" value="Chromosome I"/>
</dbReference>
<dbReference type="PANTHER" id="PTHR43000">
    <property type="entry name" value="DTDP-D-GLUCOSE 4,6-DEHYDRATASE-RELATED"/>
    <property type="match status" value="1"/>
</dbReference>
<dbReference type="AlphaFoldDB" id="Q5E8G5"/>
<protein>
    <submittedName>
        <fullName evidence="4">dTDP-glucose 4,6-dehydratase</fullName>
        <ecNumber evidence="4">4.2.1.46</ecNumber>
    </submittedName>
</protein>
<proteinExistence type="inferred from homology"/>
<evidence type="ECO:0000256" key="2">
    <source>
        <dbReference type="ARBA" id="ARBA00007637"/>
    </source>
</evidence>